<dbReference type="Gene3D" id="3.30.70.330">
    <property type="match status" value="1"/>
</dbReference>
<dbReference type="PANTHER" id="PTHR47963">
    <property type="entry name" value="DEAD-BOX ATP-DEPENDENT RNA HELICASE 47, MITOCHONDRIAL"/>
    <property type="match status" value="1"/>
</dbReference>
<feature type="domain" description="Helicase C-terminal" evidence="14">
    <location>
        <begin position="216"/>
        <end position="385"/>
    </location>
</feature>
<evidence type="ECO:0000256" key="7">
    <source>
        <dbReference type="ARBA" id="ARBA00038437"/>
    </source>
</evidence>
<evidence type="ECO:0000313" key="16">
    <source>
        <dbReference type="EMBL" id="MBD1392764.1"/>
    </source>
</evidence>
<dbReference type="PANTHER" id="PTHR47963:SF8">
    <property type="entry name" value="ATP-DEPENDENT RNA HELICASE DEAD"/>
    <property type="match status" value="1"/>
</dbReference>
<keyword evidence="2" id="KW-0963">Cytoplasm</keyword>
<dbReference type="RefSeq" id="WP_191161996.1">
    <property type="nucleotide sequence ID" value="NZ_JACWMX010000002.1"/>
</dbReference>
<dbReference type="GO" id="GO:0042255">
    <property type="term" value="P:ribosome assembly"/>
    <property type="evidence" value="ECO:0007669"/>
    <property type="project" value="UniProtKB-ARBA"/>
</dbReference>
<evidence type="ECO:0000259" key="13">
    <source>
        <dbReference type="PROSITE" id="PS51192"/>
    </source>
</evidence>
<dbReference type="InterPro" id="IPR005580">
    <property type="entry name" value="DbpA/CsdA_RNA-bd_dom"/>
</dbReference>
<dbReference type="InterPro" id="IPR044742">
    <property type="entry name" value="DEAD/DEAH_RhlB"/>
</dbReference>
<dbReference type="GO" id="GO:0005524">
    <property type="term" value="F:ATP binding"/>
    <property type="evidence" value="ECO:0007669"/>
    <property type="project" value="UniProtKB-KW"/>
</dbReference>
<evidence type="ECO:0000256" key="12">
    <source>
        <dbReference type="SAM" id="MobiDB-lite"/>
    </source>
</evidence>
<dbReference type="InterPro" id="IPR001650">
    <property type="entry name" value="Helicase_C-like"/>
</dbReference>
<dbReference type="CDD" id="cd00268">
    <property type="entry name" value="DEADc"/>
    <property type="match status" value="1"/>
</dbReference>
<dbReference type="Pfam" id="PF03880">
    <property type="entry name" value="DbpA"/>
    <property type="match status" value="1"/>
</dbReference>
<dbReference type="InterPro" id="IPR027417">
    <property type="entry name" value="P-loop_NTPase"/>
</dbReference>
<evidence type="ECO:0000256" key="9">
    <source>
        <dbReference type="ARBA" id="ARBA00074363"/>
    </source>
</evidence>
<evidence type="ECO:0000256" key="1">
    <source>
        <dbReference type="ARBA" id="ARBA00012552"/>
    </source>
</evidence>
<feature type="compositionally biased region" description="Low complexity" evidence="12">
    <location>
        <begin position="540"/>
        <end position="550"/>
    </location>
</feature>
<comment type="catalytic activity">
    <reaction evidence="8">
        <text>ATP + H2O = ADP + phosphate + H(+)</text>
        <dbReference type="Rhea" id="RHEA:13065"/>
        <dbReference type="ChEBI" id="CHEBI:15377"/>
        <dbReference type="ChEBI" id="CHEBI:15378"/>
        <dbReference type="ChEBI" id="CHEBI:30616"/>
        <dbReference type="ChEBI" id="CHEBI:43474"/>
        <dbReference type="ChEBI" id="CHEBI:456216"/>
        <dbReference type="EC" id="3.6.4.13"/>
    </reaction>
</comment>
<evidence type="ECO:0000256" key="11">
    <source>
        <dbReference type="RuleBase" id="RU000492"/>
    </source>
</evidence>
<dbReference type="PROSITE" id="PS51195">
    <property type="entry name" value="Q_MOTIF"/>
    <property type="match status" value="1"/>
</dbReference>
<dbReference type="GO" id="GO:0005829">
    <property type="term" value="C:cytosol"/>
    <property type="evidence" value="ECO:0007669"/>
    <property type="project" value="TreeGrafter"/>
</dbReference>
<evidence type="ECO:0000256" key="6">
    <source>
        <dbReference type="ARBA" id="ARBA00022840"/>
    </source>
</evidence>
<evidence type="ECO:0000313" key="17">
    <source>
        <dbReference type="Proteomes" id="UP000619078"/>
    </source>
</evidence>
<dbReference type="CDD" id="cd12252">
    <property type="entry name" value="RRM_DbpA"/>
    <property type="match status" value="1"/>
</dbReference>
<keyword evidence="4 11" id="KW-0378">Hydrolase</keyword>
<dbReference type="AlphaFoldDB" id="A0A926NW19"/>
<protein>
    <recommendedName>
        <fullName evidence="9">DEAD-box ATP-dependent RNA helicase RhpA</fullName>
        <ecNumber evidence="1">3.6.4.13</ecNumber>
    </recommendedName>
</protein>
<evidence type="ECO:0000259" key="15">
    <source>
        <dbReference type="PROSITE" id="PS51195"/>
    </source>
</evidence>
<feature type="short sequence motif" description="Q motif" evidence="10">
    <location>
        <begin position="2"/>
        <end position="30"/>
    </location>
</feature>
<sequence length="621" mass="69820">MNPFINLGIRHDIVNAISELGFENPTPIQEQSIPVLLTGSNDFVGLAQTGTGKTAAFGLPLLELLDFEENHPQALVLCPTRELCLQITNDIKNYAKNMNNVHVVAVYGGASIQDQLRQIKRGVQIVVATPGRMLDIINRKAIDFSKVKFVVLDEADEMLNMGFQEDIDSILSTTPDEKKTWLFSATMPSEVRRIAKKYMDNPFELTMGEKNTGNVNIDHEYYVVRARDKYAAFKRIVDNNPSIFGIVFCRTKIETQEIAESLMKDGYNADSLHGDLSQQQRDKVMKRYRERSLQLLIATDVAARGIDVNDVTHVINYSLPDEIENYTHRSGRTARAGKTGVSIAIINSKELGKIRQIERTIGKKFIKAEIPTGFDVCEKQLFSLLHKVHNVTVNEEQIEQYIPRIMDEFKDLDKEQIIKRFASLEFNRFLDYYQNAPDLNAPADDRMRDGERGERGMRDAGGKSEYTRLFINLGSVDEFNRGDLLGYICNNSKISGRTVGKIDVKGVYSFFEVSNGDVDQVVNNFKGVEFKGREVRIEISGEGTSSPRSGGSERREGGGGYQRREGGSGGGYNRDRNSGGGERREGGFNRDRNKSAGSGGGGFRDFSGKPREERPERRRRF</sequence>
<comment type="caution">
    <text evidence="16">The sequence shown here is derived from an EMBL/GenBank/DDBJ whole genome shotgun (WGS) entry which is preliminary data.</text>
</comment>
<dbReference type="InterPro" id="IPR000629">
    <property type="entry name" value="RNA-helicase_DEAD-box_CS"/>
</dbReference>
<comment type="similarity">
    <text evidence="7 11">Belongs to the DEAD box helicase family.</text>
</comment>
<dbReference type="SMART" id="SM00487">
    <property type="entry name" value="DEXDc"/>
    <property type="match status" value="1"/>
</dbReference>
<dbReference type="InterPro" id="IPR012677">
    <property type="entry name" value="Nucleotide-bd_a/b_plait_sf"/>
</dbReference>
<feature type="domain" description="Helicase ATP-binding" evidence="13">
    <location>
        <begin position="34"/>
        <end position="205"/>
    </location>
</feature>
<dbReference type="EC" id="3.6.4.13" evidence="1"/>
<dbReference type="Gene3D" id="3.40.50.300">
    <property type="entry name" value="P-loop containing nucleotide triphosphate hydrolases"/>
    <property type="match status" value="2"/>
</dbReference>
<organism evidence="16 17">
    <name type="scientific">Mucilaginibacter glaciei</name>
    <dbReference type="NCBI Taxonomy" id="2772109"/>
    <lineage>
        <taxon>Bacteria</taxon>
        <taxon>Pseudomonadati</taxon>
        <taxon>Bacteroidota</taxon>
        <taxon>Sphingobacteriia</taxon>
        <taxon>Sphingobacteriales</taxon>
        <taxon>Sphingobacteriaceae</taxon>
        <taxon>Mucilaginibacter</taxon>
    </lineage>
</organism>
<dbReference type="GO" id="GO:0005840">
    <property type="term" value="C:ribosome"/>
    <property type="evidence" value="ECO:0007669"/>
    <property type="project" value="TreeGrafter"/>
</dbReference>
<keyword evidence="3 11" id="KW-0547">Nucleotide-binding</keyword>
<dbReference type="GO" id="GO:0033592">
    <property type="term" value="F:RNA strand annealing activity"/>
    <property type="evidence" value="ECO:0007669"/>
    <property type="project" value="TreeGrafter"/>
</dbReference>
<dbReference type="InterPro" id="IPR011545">
    <property type="entry name" value="DEAD/DEAH_box_helicase_dom"/>
</dbReference>
<accession>A0A926NW19</accession>
<feature type="region of interest" description="Disordered" evidence="12">
    <location>
        <begin position="539"/>
        <end position="621"/>
    </location>
</feature>
<dbReference type="Pfam" id="PF00271">
    <property type="entry name" value="Helicase_C"/>
    <property type="match status" value="1"/>
</dbReference>
<dbReference type="PROSITE" id="PS00039">
    <property type="entry name" value="DEAD_ATP_HELICASE"/>
    <property type="match status" value="1"/>
</dbReference>
<keyword evidence="17" id="KW-1185">Reference proteome</keyword>
<dbReference type="Proteomes" id="UP000619078">
    <property type="component" value="Unassembled WGS sequence"/>
</dbReference>
<feature type="compositionally biased region" description="Basic and acidic residues" evidence="12">
    <location>
        <begin position="573"/>
        <end position="594"/>
    </location>
</feature>
<dbReference type="GO" id="GO:0016787">
    <property type="term" value="F:hydrolase activity"/>
    <property type="evidence" value="ECO:0007669"/>
    <property type="project" value="UniProtKB-KW"/>
</dbReference>
<name>A0A926NW19_9SPHI</name>
<dbReference type="InterPro" id="IPR050547">
    <property type="entry name" value="DEAD_box_RNA_helicases"/>
</dbReference>
<dbReference type="PROSITE" id="PS51192">
    <property type="entry name" value="HELICASE_ATP_BIND_1"/>
    <property type="match status" value="1"/>
</dbReference>
<reference evidence="16" key="1">
    <citation type="submission" date="2020-09" db="EMBL/GenBank/DDBJ databases">
        <title>Novel species of Mucilaginibacter isolated from a glacier on the Tibetan Plateau.</title>
        <authorList>
            <person name="Liu Q."/>
            <person name="Xin Y.-H."/>
        </authorList>
    </citation>
    <scope>NUCLEOTIDE SEQUENCE</scope>
    <source>
        <strain evidence="16">ZB1P21</strain>
    </source>
</reference>
<dbReference type="GO" id="GO:0003724">
    <property type="term" value="F:RNA helicase activity"/>
    <property type="evidence" value="ECO:0007669"/>
    <property type="project" value="UniProtKB-EC"/>
</dbReference>
<dbReference type="SUPFAM" id="SSF52540">
    <property type="entry name" value="P-loop containing nucleoside triphosphate hydrolases"/>
    <property type="match status" value="1"/>
</dbReference>
<proteinExistence type="inferred from homology"/>
<evidence type="ECO:0000256" key="10">
    <source>
        <dbReference type="PROSITE-ProRule" id="PRU00552"/>
    </source>
</evidence>
<feature type="compositionally biased region" description="Basic and acidic residues" evidence="12">
    <location>
        <begin position="606"/>
        <end position="621"/>
    </location>
</feature>
<dbReference type="Pfam" id="PF00270">
    <property type="entry name" value="DEAD"/>
    <property type="match status" value="1"/>
</dbReference>
<feature type="compositionally biased region" description="Basic and acidic residues" evidence="12">
    <location>
        <begin position="551"/>
        <end position="566"/>
    </location>
</feature>
<dbReference type="CDD" id="cd18787">
    <property type="entry name" value="SF2_C_DEAD"/>
    <property type="match status" value="1"/>
</dbReference>
<gene>
    <name evidence="16" type="ORF">IDJ76_06620</name>
</gene>
<dbReference type="PROSITE" id="PS51194">
    <property type="entry name" value="HELICASE_CTER"/>
    <property type="match status" value="1"/>
</dbReference>
<evidence type="ECO:0000256" key="5">
    <source>
        <dbReference type="ARBA" id="ARBA00022806"/>
    </source>
</evidence>
<dbReference type="EMBL" id="JACWMX010000002">
    <property type="protein sequence ID" value="MBD1392764.1"/>
    <property type="molecule type" value="Genomic_DNA"/>
</dbReference>
<dbReference type="FunFam" id="3.40.50.300:FF:000108">
    <property type="entry name" value="ATP-dependent RNA helicase RhlE"/>
    <property type="match status" value="1"/>
</dbReference>
<dbReference type="SMART" id="SM00490">
    <property type="entry name" value="HELICc"/>
    <property type="match status" value="1"/>
</dbReference>
<keyword evidence="5 11" id="KW-0347">Helicase</keyword>
<keyword evidence="6 11" id="KW-0067">ATP-binding</keyword>
<feature type="domain" description="DEAD-box RNA helicase Q" evidence="15">
    <location>
        <begin position="2"/>
        <end position="30"/>
    </location>
</feature>
<evidence type="ECO:0000259" key="14">
    <source>
        <dbReference type="PROSITE" id="PS51194"/>
    </source>
</evidence>
<dbReference type="InterPro" id="IPR014001">
    <property type="entry name" value="Helicase_ATP-bd"/>
</dbReference>
<evidence type="ECO:0000256" key="8">
    <source>
        <dbReference type="ARBA" id="ARBA00047984"/>
    </source>
</evidence>
<evidence type="ECO:0000256" key="4">
    <source>
        <dbReference type="ARBA" id="ARBA00022801"/>
    </source>
</evidence>
<dbReference type="GO" id="GO:0009409">
    <property type="term" value="P:response to cold"/>
    <property type="evidence" value="ECO:0007669"/>
    <property type="project" value="TreeGrafter"/>
</dbReference>
<dbReference type="InterPro" id="IPR014014">
    <property type="entry name" value="RNA_helicase_DEAD_Q_motif"/>
</dbReference>
<evidence type="ECO:0000256" key="3">
    <source>
        <dbReference type="ARBA" id="ARBA00022741"/>
    </source>
</evidence>
<evidence type="ECO:0000256" key="2">
    <source>
        <dbReference type="ARBA" id="ARBA00022490"/>
    </source>
</evidence>